<dbReference type="GO" id="GO:0047876">
    <property type="term" value="F:endoglycosylceramidase activity"/>
    <property type="evidence" value="ECO:0007669"/>
    <property type="project" value="UniProtKB-EC"/>
</dbReference>
<keyword evidence="8" id="KW-1185">Reference proteome</keyword>
<evidence type="ECO:0000259" key="5">
    <source>
        <dbReference type="Pfam" id="PF00150"/>
    </source>
</evidence>
<comment type="similarity">
    <text evidence="1 4">Belongs to the glycosyl hydrolase 5 (cellulase A) family.</text>
</comment>
<dbReference type="InterPro" id="IPR001547">
    <property type="entry name" value="Glyco_hydro_5"/>
</dbReference>
<organism evidence="7 8">
    <name type="scientific">Nonomuraea endophytica</name>
    <dbReference type="NCBI Taxonomy" id="714136"/>
    <lineage>
        <taxon>Bacteria</taxon>
        <taxon>Bacillati</taxon>
        <taxon>Actinomycetota</taxon>
        <taxon>Actinomycetes</taxon>
        <taxon>Streptosporangiales</taxon>
        <taxon>Streptosporangiaceae</taxon>
        <taxon>Nonomuraea</taxon>
    </lineage>
</organism>
<dbReference type="InterPro" id="IPR041036">
    <property type="entry name" value="GH5_C"/>
</dbReference>
<evidence type="ECO:0000256" key="4">
    <source>
        <dbReference type="RuleBase" id="RU361153"/>
    </source>
</evidence>
<feature type="domain" description="Glycoside hydrolase family 5" evidence="5">
    <location>
        <begin position="54"/>
        <end position="372"/>
    </location>
</feature>
<dbReference type="InterPro" id="IPR017853">
    <property type="entry name" value="GH"/>
</dbReference>
<dbReference type="AlphaFoldDB" id="A0A7W8A5G5"/>
<proteinExistence type="inferred from homology"/>
<dbReference type="EC" id="3.2.1.123" evidence="7"/>
<dbReference type="PANTHER" id="PTHR31308:SF3">
    <property type="entry name" value="ENDOGLYCOCERAMIDASE"/>
    <property type="match status" value="1"/>
</dbReference>
<feature type="domain" description="Glycoside hydrolase family 5 C-terminal" evidence="6">
    <location>
        <begin position="395"/>
        <end position="464"/>
    </location>
</feature>
<keyword evidence="2 4" id="KW-0378">Hydrolase</keyword>
<comment type="caution">
    <text evidence="7">The sequence shown here is derived from an EMBL/GenBank/DDBJ whole genome shotgun (WGS) entry which is preliminary data.</text>
</comment>
<evidence type="ECO:0000256" key="2">
    <source>
        <dbReference type="ARBA" id="ARBA00022801"/>
    </source>
</evidence>
<dbReference type="Gene3D" id="3.20.20.80">
    <property type="entry name" value="Glycosidases"/>
    <property type="match status" value="1"/>
</dbReference>
<name>A0A7W8A5G5_9ACTN</name>
<evidence type="ECO:0000313" key="8">
    <source>
        <dbReference type="Proteomes" id="UP000568380"/>
    </source>
</evidence>
<dbReference type="Gene3D" id="2.60.40.1180">
    <property type="entry name" value="Golgi alpha-mannosidase II"/>
    <property type="match status" value="1"/>
</dbReference>
<evidence type="ECO:0000313" key="7">
    <source>
        <dbReference type="EMBL" id="MBB5079889.1"/>
    </source>
</evidence>
<accession>A0A7W8A5G5</accession>
<keyword evidence="3 4" id="KW-0326">Glycosidase</keyword>
<dbReference type="Proteomes" id="UP000568380">
    <property type="component" value="Unassembled WGS sequence"/>
</dbReference>
<dbReference type="GO" id="GO:0000272">
    <property type="term" value="P:polysaccharide catabolic process"/>
    <property type="evidence" value="ECO:0007669"/>
    <property type="project" value="InterPro"/>
</dbReference>
<evidence type="ECO:0000256" key="3">
    <source>
        <dbReference type="ARBA" id="ARBA00023295"/>
    </source>
</evidence>
<reference evidence="7 8" key="1">
    <citation type="submission" date="2020-08" db="EMBL/GenBank/DDBJ databases">
        <title>Genomic Encyclopedia of Type Strains, Phase IV (KMG-IV): sequencing the most valuable type-strain genomes for metagenomic binning, comparative biology and taxonomic classification.</title>
        <authorList>
            <person name="Goeker M."/>
        </authorList>
    </citation>
    <scope>NUCLEOTIDE SEQUENCE [LARGE SCALE GENOMIC DNA]</scope>
    <source>
        <strain evidence="7 8">DSM 45385</strain>
    </source>
</reference>
<protein>
    <submittedName>
        <fullName evidence="7">Endoglycosylceramidase</fullName>
        <ecNumber evidence="7">3.2.1.123</ecNumber>
    </submittedName>
</protein>
<dbReference type="EMBL" id="JACHIN010000007">
    <property type="protein sequence ID" value="MBB5079889.1"/>
    <property type="molecule type" value="Genomic_DNA"/>
</dbReference>
<evidence type="ECO:0000259" key="6">
    <source>
        <dbReference type="Pfam" id="PF18564"/>
    </source>
</evidence>
<dbReference type="RefSeq" id="WP_246509489.1">
    <property type="nucleotide sequence ID" value="NZ_JACHIN010000007.1"/>
</dbReference>
<dbReference type="PANTHER" id="PTHR31308">
    <property type="match status" value="1"/>
</dbReference>
<dbReference type="GO" id="GO:0016042">
    <property type="term" value="P:lipid catabolic process"/>
    <property type="evidence" value="ECO:0007669"/>
    <property type="project" value="UniProtKB-ARBA"/>
</dbReference>
<gene>
    <name evidence="7" type="ORF">HNR40_005375</name>
</gene>
<dbReference type="Pfam" id="PF18564">
    <property type="entry name" value="Glyco_hydro_5_C"/>
    <property type="match status" value="1"/>
</dbReference>
<sequence>MPEFDQMKRARWIAGAVVALVVAGGGVAAAAREAPQPARRYVTDDAGRALILHGFNTASSAKSTPDGLPELTEADVEREYQDMGTNFVRFLLQWRAVEPSPGTYDTKYLDKVAERIGWYRKRGYHVMLDMHQDLWGNGITPSKVAGNGAPQWATFMDGLPVATKLPTWEMYYLEPGVIRAFDHFWNTTGEHPELMDRYAKAWKAVADRFKDDPAVIGYDLMNEPWGGSVQAAAFETGPLATLYRRSIAEIRSVDPDSWIFLEPQAVGVNWGLPSALPAFDDPRSGPARIAFAPHLYPLPLDLGDDYTAGSKEWVDRTLGWWRDNILRTAERMKAPIVLGEFGLDMTRPGATDLVERILDVTDETAMGRAYWSRDDGPWGPYDKGKAGPLVEAYARPYPRAVGGVPLRVVYDEKAVKLTITFDANETGATEVYLPGKSFPNGGKASMGEATWDAAKRVLTVKTKTSGRLDLVITPR</sequence>
<dbReference type="Pfam" id="PF00150">
    <property type="entry name" value="Cellulase"/>
    <property type="match status" value="1"/>
</dbReference>
<dbReference type="InterPro" id="IPR052066">
    <property type="entry name" value="Glycosphingolipid_Hydrolases"/>
</dbReference>
<evidence type="ECO:0000256" key="1">
    <source>
        <dbReference type="ARBA" id="ARBA00005641"/>
    </source>
</evidence>
<dbReference type="InterPro" id="IPR013780">
    <property type="entry name" value="Glyco_hydro_b"/>
</dbReference>
<dbReference type="SUPFAM" id="SSF51445">
    <property type="entry name" value="(Trans)glycosidases"/>
    <property type="match status" value="1"/>
</dbReference>
<dbReference type="GO" id="GO:1901136">
    <property type="term" value="P:carbohydrate derivative catabolic process"/>
    <property type="evidence" value="ECO:0007669"/>
    <property type="project" value="UniProtKB-ARBA"/>
</dbReference>